<comment type="caution">
    <text evidence="1">The sequence shown here is derived from an EMBL/GenBank/DDBJ whole genome shotgun (WGS) entry which is preliminary data.</text>
</comment>
<gene>
    <name evidence="1" type="ORF">LTR09_000100</name>
</gene>
<dbReference type="Proteomes" id="UP001271007">
    <property type="component" value="Unassembled WGS sequence"/>
</dbReference>
<reference evidence="1" key="1">
    <citation type="submission" date="2023-04" db="EMBL/GenBank/DDBJ databases">
        <title>Black Yeasts Isolated from many extreme environments.</title>
        <authorList>
            <person name="Coleine C."/>
            <person name="Stajich J.E."/>
            <person name="Selbmann L."/>
        </authorList>
    </citation>
    <scope>NUCLEOTIDE SEQUENCE</scope>
    <source>
        <strain evidence="1">CCFEE 5312</strain>
    </source>
</reference>
<evidence type="ECO:0000313" key="2">
    <source>
        <dbReference type="Proteomes" id="UP001271007"/>
    </source>
</evidence>
<dbReference type="EMBL" id="JAWDJX010000001">
    <property type="protein sequence ID" value="KAK3058536.1"/>
    <property type="molecule type" value="Genomic_DNA"/>
</dbReference>
<organism evidence="1 2">
    <name type="scientific">Extremus antarcticus</name>
    <dbReference type="NCBI Taxonomy" id="702011"/>
    <lineage>
        <taxon>Eukaryota</taxon>
        <taxon>Fungi</taxon>
        <taxon>Dikarya</taxon>
        <taxon>Ascomycota</taxon>
        <taxon>Pezizomycotina</taxon>
        <taxon>Dothideomycetes</taxon>
        <taxon>Dothideomycetidae</taxon>
        <taxon>Mycosphaerellales</taxon>
        <taxon>Extremaceae</taxon>
        <taxon>Extremus</taxon>
    </lineage>
</organism>
<accession>A0AAJ0GIZ5</accession>
<protein>
    <submittedName>
        <fullName evidence="1">Uncharacterized protein</fullName>
    </submittedName>
</protein>
<name>A0AAJ0GIZ5_9PEZI</name>
<keyword evidence="2" id="KW-1185">Reference proteome</keyword>
<dbReference type="AlphaFoldDB" id="A0AAJ0GIZ5"/>
<evidence type="ECO:0000313" key="1">
    <source>
        <dbReference type="EMBL" id="KAK3058536.1"/>
    </source>
</evidence>
<proteinExistence type="predicted"/>
<sequence>MAVPSNKLVAKTSPKPGFQRMPGEIRNAIYQLIADEPEKTCKQIRAKFGPVWYFNPVKNAGSIIVHIEDFRIDIRKLVDALPKPVEGTKLSVTISIILTQEHEEYDLDGSLEYFCHQITEGWRSSQADLNLAIRHKNSHYELRRLRAWLCRVTIRGSTESPDSDIIDYEGSHREFYGVVRQIKHALARGKAWFW</sequence>